<evidence type="ECO:0000256" key="6">
    <source>
        <dbReference type="ARBA" id="ARBA00022801"/>
    </source>
</evidence>
<keyword evidence="7 9" id="KW-0460">Magnesium</keyword>
<feature type="binding site" evidence="9">
    <location>
        <position position="93"/>
    </location>
    <ligand>
        <name>Mg(2+)</name>
        <dbReference type="ChEBI" id="CHEBI:18420"/>
        <label>1</label>
    </ligand>
</feature>
<protein>
    <recommendedName>
        <fullName evidence="9">3'(2'),5'-bisphosphate nucleotidase CysQ</fullName>
        <ecNumber evidence="9">3.1.3.7</ecNumber>
    </recommendedName>
    <alternativeName>
        <fullName evidence="9">3'(2'),5-bisphosphonucleoside 3'(2')-phosphohydrolase</fullName>
    </alternativeName>
    <alternativeName>
        <fullName evidence="9">3'-phosphoadenosine 5'-phosphate phosphatase</fullName>
        <shortName evidence="9">PAP phosphatase</shortName>
    </alternativeName>
</protein>
<feature type="binding site" evidence="9">
    <location>
        <position position="95"/>
    </location>
    <ligand>
        <name>Mg(2+)</name>
        <dbReference type="ChEBI" id="CHEBI:18420"/>
        <label>1</label>
    </ligand>
</feature>
<evidence type="ECO:0000256" key="7">
    <source>
        <dbReference type="ARBA" id="ARBA00022842"/>
    </source>
</evidence>
<dbReference type="RefSeq" id="WP_090880403.1">
    <property type="nucleotide sequence ID" value="NZ_FMXQ01000012.1"/>
</dbReference>
<feature type="binding site" evidence="9">
    <location>
        <position position="74"/>
    </location>
    <ligand>
        <name>Mg(2+)</name>
        <dbReference type="ChEBI" id="CHEBI:18420"/>
        <label>1</label>
    </ligand>
</feature>
<name>A0A1G6EF70_9HYPH</name>
<comment type="subcellular location">
    <subcellularLocation>
        <location evidence="9">Cell inner membrane</location>
        <topology evidence="9">Peripheral membrane protein</topology>
        <orientation evidence="9">Cytoplasmic side</orientation>
    </subcellularLocation>
</comment>
<dbReference type="PROSITE" id="PS00630">
    <property type="entry name" value="IMP_2"/>
    <property type="match status" value="1"/>
</dbReference>
<proteinExistence type="inferred from homology"/>
<dbReference type="SUPFAM" id="SSF56655">
    <property type="entry name" value="Carbohydrate phosphatase"/>
    <property type="match status" value="1"/>
</dbReference>
<evidence type="ECO:0000256" key="5">
    <source>
        <dbReference type="ARBA" id="ARBA00022723"/>
    </source>
</evidence>
<dbReference type="GO" id="GO:0046854">
    <property type="term" value="P:phosphatidylinositol phosphate biosynthetic process"/>
    <property type="evidence" value="ECO:0007669"/>
    <property type="project" value="InterPro"/>
</dbReference>
<accession>A0A1G6EF70</accession>
<keyword evidence="4 9" id="KW-0997">Cell inner membrane</keyword>
<evidence type="ECO:0000256" key="3">
    <source>
        <dbReference type="ARBA" id="ARBA00022475"/>
    </source>
</evidence>
<evidence type="ECO:0000256" key="9">
    <source>
        <dbReference type="HAMAP-Rule" id="MF_02095"/>
    </source>
</evidence>
<dbReference type="GO" id="GO:0000287">
    <property type="term" value="F:magnesium ion binding"/>
    <property type="evidence" value="ECO:0007669"/>
    <property type="project" value="UniProtKB-UniRule"/>
</dbReference>
<feature type="binding site" evidence="9">
    <location>
        <position position="224"/>
    </location>
    <ligand>
        <name>substrate</name>
    </ligand>
</feature>
<evidence type="ECO:0000256" key="10">
    <source>
        <dbReference type="PIRSR" id="PIRSR600760-2"/>
    </source>
</evidence>
<comment type="catalytic activity">
    <reaction evidence="1 9">
        <text>adenosine 3',5'-bisphosphate + H2O = AMP + phosphate</text>
        <dbReference type="Rhea" id="RHEA:10040"/>
        <dbReference type="ChEBI" id="CHEBI:15377"/>
        <dbReference type="ChEBI" id="CHEBI:43474"/>
        <dbReference type="ChEBI" id="CHEBI:58343"/>
        <dbReference type="ChEBI" id="CHEBI:456215"/>
        <dbReference type="EC" id="3.1.3.7"/>
    </reaction>
</comment>
<dbReference type="InterPro" id="IPR006240">
    <property type="entry name" value="CysQ"/>
</dbReference>
<dbReference type="GO" id="GO:0008441">
    <property type="term" value="F:3'(2'),5'-bisphosphate nucleotidase activity"/>
    <property type="evidence" value="ECO:0007669"/>
    <property type="project" value="UniProtKB-UniRule"/>
</dbReference>
<dbReference type="PANTHER" id="PTHR43028">
    <property type="entry name" value="3'(2'),5'-BISPHOSPHATE NUCLEOTIDASE 1"/>
    <property type="match status" value="1"/>
</dbReference>
<evidence type="ECO:0000256" key="4">
    <source>
        <dbReference type="ARBA" id="ARBA00022519"/>
    </source>
</evidence>
<dbReference type="Pfam" id="PF00459">
    <property type="entry name" value="Inositol_P"/>
    <property type="match status" value="1"/>
</dbReference>
<comment type="similarity">
    <text evidence="2 9">Belongs to the inositol monophosphatase superfamily. CysQ family.</text>
</comment>
<dbReference type="Proteomes" id="UP000199071">
    <property type="component" value="Unassembled WGS sequence"/>
</dbReference>
<dbReference type="HAMAP" id="MF_02095">
    <property type="entry name" value="CysQ"/>
    <property type="match status" value="1"/>
</dbReference>
<feature type="binding site" evidence="9">
    <location>
        <begin position="95"/>
        <end position="98"/>
    </location>
    <ligand>
        <name>substrate</name>
    </ligand>
</feature>
<feature type="binding site" evidence="10">
    <location>
        <position position="74"/>
    </location>
    <ligand>
        <name>Mg(2+)</name>
        <dbReference type="ChEBI" id="CHEBI:18420"/>
        <label>1</label>
        <note>catalytic</note>
    </ligand>
</feature>
<dbReference type="InterPro" id="IPR050725">
    <property type="entry name" value="CysQ/Inositol_MonoPase"/>
</dbReference>
<dbReference type="STRING" id="665467.SAMN02982931_04434"/>
<feature type="binding site" evidence="9">
    <location>
        <position position="224"/>
    </location>
    <ligand>
        <name>Mg(2+)</name>
        <dbReference type="ChEBI" id="CHEBI:18420"/>
        <label>2</label>
    </ligand>
</feature>
<feature type="binding site" evidence="9">
    <location>
        <position position="74"/>
    </location>
    <ligand>
        <name>substrate</name>
    </ligand>
</feature>
<dbReference type="GO" id="GO:0005886">
    <property type="term" value="C:plasma membrane"/>
    <property type="evidence" value="ECO:0007669"/>
    <property type="project" value="UniProtKB-SubCell"/>
</dbReference>
<dbReference type="CDD" id="cd01638">
    <property type="entry name" value="CysQ"/>
    <property type="match status" value="1"/>
</dbReference>
<dbReference type="PROSITE" id="PS00629">
    <property type="entry name" value="IMP_1"/>
    <property type="match status" value="1"/>
</dbReference>
<reference evidence="11 12" key="1">
    <citation type="submission" date="2016-10" db="EMBL/GenBank/DDBJ databases">
        <authorList>
            <person name="de Groot N.N."/>
        </authorList>
    </citation>
    <scope>NUCLEOTIDE SEQUENCE [LARGE SCALE GENOMIC DNA]</scope>
    <source>
        <strain evidence="11 12">ATCC 35022</strain>
    </source>
</reference>
<evidence type="ECO:0000256" key="2">
    <source>
        <dbReference type="ARBA" id="ARBA00005289"/>
    </source>
</evidence>
<dbReference type="InterPro" id="IPR020583">
    <property type="entry name" value="Inositol_monoP_metal-BS"/>
</dbReference>
<evidence type="ECO:0000256" key="1">
    <source>
        <dbReference type="ARBA" id="ARBA00001625"/>
    </source>
</evidence>
<organism evidence="11 12">
    <name type="scientific">Bauldia litoralis</name>
    <dbReference type="NCBI Taxonomy" id="665467"/>
    <lineage>
        <taxon>Bacteria</taxon>
        <taxon>Pseudomonadati</taxon>
        <taxon>Pseudomonadota</taxon>
        <taxon>Alphaproteobacteria</taxon>
        <taxon>Hyphomicrobiales</taxon>
        <taxon>Kaistiaceae</taxon>
        <taxon>Bauldia</taxon>
    </lineage>
</organism>
<comment type="cofactor">
    <cofactor evidence="9 10">
        <name>Mg(2+)</name>
        <dbReference type="ChEBI" id="CHEBI:18420"/>
    </cofactor>
</comment>
<evidence type="ECO:0000313" key="11">
    <source>
        <dbReference type="EMBL" id="SDB56073.1"/>
    </source>
</evidence>
<evidence type="ECO:0000256" key="8">
    <source>
        <dbReference type="ARBA" id="ARBA00023136"/>
    </source>
</evidence>
<dbReference type="PRINTS" id="PR00377">
    <property type="entry name" value="IMPHPHTASES"/>
</dbReference>
<keyword evidence="5 9" id="KW-0479">Metal-binding</keyword>
<dbReference type="GO" id="GO:0000103">
    <property type="term" value="P:sulfate assimilation"/>
    <property type="evidence" value="ECO:0007669"/>
    <property type="project" value="TreeGrafter"/>
</dbReference>
<dbReference type="Gene3D" id="3.30.540.10">
    <property type="entry name" value="Fructose-1,6-Bisphosphatase, subunit A, domain 1"/>
    <property type="match status" value="1"/>
</dbReference>
<feature type="binding site" evidence="10">
    <location>
        <position position="224"/>
    </location>
    <ligand>
        <name>Mg(2+)</name>
        <dbReference type="ChEBI" id="CHEBI:18420"/>
        <label>1</label>
        <note>catalytic</note>
    </ligand>
</feature>
<evidence type="ECO:0000313" key="12">
    <source>
        <dbReference type="Proteomes" id="UP000199071"/>
    </source>
</evidence>
<keyword evidence="3 9" id="KW-1003">Cell membrane</keyword>
<dbReference type="EMBL" id="FMXQ01000012">
    <property type="protein sequence ID" value="SDB56073.1"/>
    <property type="molecule type" value="Genomic_DNA"/>
</dbReference>
<gene>
    <name evidence="9" type="primary">cysQ</name>
    <name evidence="11" type="ORF">SAMN02982931_04434</name>
</gene>
<dbReference type="OrthoDB" id="9785695at2"/>
<dbReference type="EC" id="3.1.3.7" evidence="9"/>
<dbReference type="InterPro" id="IPR000760">
    <property type="entry name" value="Inositol_monophosphatase-like"/>
</dbReference>
<keyword evidence="6 9" id="KW-0378">Hydrolase</keyword>
<dbReference type="NCBIfam" id="TIGR01331">
    <property type="entry name" value="bisphos_cysQ"/>
    <property type="match status" value="1"/>
</dbReference>
<feature type="binding site" evidence="10">
    <location>
        <position position="96"/>
    </location>
    <ligand>
        <name>Mg(2+)</name>
        <dbReference type="ChEBI" id="CHEBI:18420"/>
        <label>1</label>
        <note>catalytic</note>
    </ligand>
</feature>
<feature type="binding site" evidence="10">
    <location>
        <position position="95"/>
    </location>
    <ligand>
        <name>Mg(2+)</name>
        <dbReference type="ChEBI" id="CHEBI:18420"/>
        <label>1</label>
        <note>catalytic</note>
    </ligand>
</feature>
<keyword evidence="12" id="KW-1185">Reference proteome</keyword>
<dbReference type="PANTHER" id="PTHR43028:SF5">
    <property type="entry name" value="3'(2'),5'-BISPHOSPHATE NUCLEOTIDASE 1"/>
    <property type="match status" value="1"/>
</dbReference>
<keyword evidence="8 9" id="KW-0472">Membrane</keyword>
<feature type="binding site" evidence="9">
    <location>
        <position position="96"/>
    </location>
    <ligand>
        <name>Mg(2+)</name>
        <dbReference type="ChEBI" id="CHEBI:18420"/>
        <label>2</label>
    </ligand>
</feature>
<comment type="function">
    <text evidence="9">Converts adenosine-3',5'-bisphosphate (PAP) to AMP.</text>
</comment>
<feature type="binding site" evidence="9 10">
    <location>
        <position position="93"/>
    </location>
    <ligand>
        <name>Mg(2+)</name>
        <dbReference type="ChEBI" id="CHEBI:18420"/>
        <label>2</label>
    </ligand>
</feature>
<sequence length="275" mass="28744">MNQPATPLSDSDLAEALLPATIRAGAAILDVRSRTLEVERKSDASPVTEADRAAEVIILAELARLAPGIPVVAEEAVAAGDLPTVDGAFFLVDPLDGTKEFISGGSDFTVNIGLIRDNRPVMGIVYTPVTGTMYVGIAGDGAWMGRMVDGAVVDRKPIVVRTCGDDTKVDVVASKSHRTPETDDYINRYPVGDLVSAGSSLKFCLVAEGKADLYPRMGTTMQWDTAAGDAVLRAAGGQVVSLDGTPFPYGPNGEAGAAAFRNEWFIAAGAMALKT</sequence>
<dbReference type="Gene3D" id="3.40.190.80">
    <property type="match status" value="1"/>
</dbReference>
<dbReference type="InterPro" id="IPR020550">
    <property type="entry name" value="Inositol_monophosphatase_CS"/>
</dbReference>
<dbReference type="AlphaFoldDB" id="A0A1G6EF70"/>
<dbReference type="GO" id="GO:0050427">
    <property type="term" value="P:3'-phosphoadenosine 5'-phosphosulfate metabolic process"/>
    <property type="evidence" value="ECO:0007669"/>
    <property type="project" value="TreeGrafter"/>
</dbReference>